<reference evidence="1" key="1">
    <citation type="submission" date="2017-02" db="UniProtKB">
        <authorList>
            <consortium name="WormBaseParasite"/>
        </authorList>
    </citation>
    <scope>IDENTIFICATION</scope>
</reference>
<dbReference type="WBParaSite" id="BTMF_0000275901-mRNA-1">
    <property type="protein sequence ID" value="BTMF_0000275901-mRNA-1"/>
    <property type="gene ID" value="BTMF_0000275901"/>
</dbReference>
<dbReference type="AlphaFoldDB" id="A0A0R3Q8V1"/>
<accession>A0A0R3Q8V1</accession>
<protein>
    <submittedName>
        <fullName evidence="1">Aldehyde dehydrogenase</fullName>
    </submittedName>
</protein>
<name>A0A0R3Q8V1_9BILA</name>
<proteinExistence type="predicted"/>
<sequence>LSFSTNFGGKDMKIACGIREKLATVTGNSIT</sequence>
<evidence type="ECO:0000313" key="1">
    <source>
        <dbReference type="WBParaSite" id="BTMF_0000275901-mRNA-1"/>
    </source>
</evidence>
<organism evidence="1">
    <name type="scientific">Brugia timori</name>
    <dbReference type="NCBI Taxonomy" id="42155"/>
    <lineage>
        <taxon>Eukaryota</taxon>
        <taxon>Metazoa</taxon>
        <taxon>Ecdysozoa</taxon>
        <taxon>Nematoda</taxon>
        <taxon>Chromadorea</taxon>
        <taxon>Rhabditida</taxon>
        <taxon>Spirurina</taxon>
        <taxon>Spiruromorpha</taxon>
        <taxon>Filarioidea</taxon>
        <taxon>Onchocercidae</taxon>
        <taxon>Brugia</taxon>
    </lineage>
</organism>